<evidence type="ECO:0000256" key="4">
    <source>
        <dbReference type="ARBA" id="ARBA00022980"/>
    </source>
</evidence>
<keyword evidence="9" id="KW-1185">Reference proteome</keyword>
<name>A0A285P5B1_9AQUI</name>
<evidence type="ECO:0000256" key="2">
    <source>
        <dbReference type="ARBA" id="ARBA00022730"/>
    </source>
</evidence>
<dbReference type="AlphaFoldDB" id="A0A285P5B1"/>
<dbReference type="GO" id="GO:0022625">
    <property type="term" value="C:cytosolic large ribosomal subunit"/>
    <property type="evidence" value="ECO:0007669"/>
    <property type="project" value="TreeGrafter"/>
</dbReference>
<comment type="subunit">
    <text evidence="7">Part of the 50S ribosomal subunit; part of the 5S rRNA/L5/L18/L25 subcomplex. Contacts the 5S and 23S rRNAs.</text>
</comment>
<dbReference type="EMBL" id="OBEN01000017">
    <property type="protein sequence ID" value="SNZ16939.1"/>
    <property type="molecule type" value="Genomic_DNA"/>
</dbReference>
<dbReference type="OrthoDB" id="9810939at2"/>
<comment type="function">
    <text evidence="7">This is one of the proteins that bind and probably mediate the attachment of the 5S RNA into the large ribosomal subunit, where it forms part of the central protuberance.</text>
</comment>
<protein>
    <recommendedName>
        <fullName evidence="6 7">Large ribosomal subunit protein uL18</fullName>
    </recommendedName>
</protein>
<dbReference type="GO" id="GO:0006412">
    <property type="term" value="P:translation"/>
    <property type="evidence" value="ECO:0007669"/>
    <property type="project" value="UniProtKB-UniRule"/>
</dbReference>
<keyword evidence="2 7" id="KW-0699">rRNA-binding</keyword>
<gene>
    <name evidence="7" type="primary">rplR</name>
    <name evidence="8" type="ORF">SAMN06265353_1742</name>
</gene>
<keyword evidence="3 7" id="KW-0694">RNA-binding</keyword>
<sequence>MAKLTSRERRERRHKRIRKKIFGTPERPRLCVYRSLHNFYAQIIDDTKGHTLVSASTIDPEFVKLAGKRGGKSIEDVQKLAQILVQKAKEKGISKVVFDRGGFLYHGKIKAFAEKCRELGLEF</sequence>
<keyword evidence="4 7" id="KW-0689">Ribosomal protein</keyword>
<evidence type="ECO:0000256" key="1">
    <source>
        <dbReference type="ARBA" id="ARBA00007116"/>
    </source>
</evidence>
<evidence type="ECO:0000313" key="8">
    <source>
        <dbReference type="EMBL" id="SNZ16939.1"/>
    </source>
</evidence>
<dbReference type="InterPro" id="IPR004389">
    <property type="entry name" value="Ribosomal_uL18_bac-type"/>
</dbReference>
<dbReference type="CDD" id="cd00432">
    <property type="entry name" value="Ribosomal_L18_L5e"/>
    <property type="match status" value="1"/>
</dbReference>
<evidence type="ECO:0000256" key="3">
    <source>
        <dbReference type="ARBA" id="ARBA00022884"/>
    </source>
</evidence>
<evidence type="ECO:0000256" key="5">
    <source>
        <dbReference type="ARBA" id="ARBA00023274"/>
    </source>
</evidence>
<dbReference type="InterPro" id="IPR057268">
    <property type="entry name" value="Ribosomal_L18"/>
</dbReference>
<dbReference type="InterPro" id="IPR005484">
    <property type="entry name" value="Ribosomal_uL18_bac/plant/anim"/>
</dbReference>
<dbReference type="Gene3D" id="3.30.420.100">
    <property type="match status" value="1"/>
</dbReference>
<accession>A0A285P5B1</accession>
<dbReference type="GO" id="GO:0003735">
    <property type="term" value="F:structural constituent of ribosome"/>
    <property type="evidence" value="ECO:0007669"/>
    <property type="project" value="InterPro"/>
</dbReference>
<organism evidence="8 9">
    <name type="scientific">Hydrogenobacter hydrogenophilus</name>
    <dbReference type="NCBI Taxonomy" id="35835"/>
    <lineage>
        <taxon>Bacteria</taxon>
        <taxon>Pseudomonadati</taxon>
        <taxon>Aquificota</taxon>
        <taxon>Aquificia</taxon>
        <taxon>Aquificales</taxon>
        <taxon>Aquificaceae</taxon>
        <taxon>Hydrogenobacter</taxon>
    </lineage>
</organism>
<dbReference type="GO" id="GO:0008097">
    <property type="term" value="F:5S rRNA binding"/>
    <property type="evidence" value="ECO:0007669"/>
    <property type="project" value="TreeGrafter"/>
</dbReference>
<evidence type="ECO:0000313" key="9">
    <source>
        <dbReference type="Proteomes" id="UP000218627"/>
    </source>
</evidence>
<evidence type="ECO:0000256" key="7">
    <source>
        <dbReference type="HAMAP-Rule" id="MF_01337"/>
    </source>
</evidence>
<dbReference type="SUPFAM" id="SSF53137">
    <property type="entry name" value="Translational machinery components"/>
    <property type="match status" value="1"/>
</dbReference>
<evidence type="ECO:0000256" key="6">
    <source>
        <dbReference type="ARBA" id="ARBA00035197"/>
    </source>
</evidence>
<dbReference type="RefSeq" id="WP_096603551.1">
    <property type="nucleotide sequence ID" value="NZ_OBEN01000017.1"/>
</dbReference>
<reference evidence="9" key="1">
    <citation type="submission" date="2017-09" db="EMBL/GenBank/DDBJ databases">
        <authorList>
            <person name="Varghese N."/>
            <person name="Submissions S."/>
        </authorList>
    </citation>
    <scope>NUCLEOTIDE SEQUENCE [LARGE SCALE GENOMIC DNA]</scope>
    <source>
        <strain evidence="9">DSM 2913</strain>
    </source>
</reference>
<dbReference type="FunFam" id="3.30.420.100:FF:000001">
    <property type="entry name" value="50S ribosomal protein L18"/>
    <property type="match status" value="1"/>
</dbReference>
<dbReference type="HAMAP" id="MF_01337_B">
    <property type="entry name" value="Ribosomal_uL18_B"/>
    <property type="match status" value="1"/>
</dbReference>
<dbReference type="Pfam" id="PF00861">
    <property type="entry name" value="Ribosomal_L18p"/>
    <property type="match status" value="1"/>
</dbReference>
<dbReference type="PANTHER" id="PTHR12899:SF3">
    <property type="entry name" value="LARGE RIBOSOMAL SUBUNIT PROTEIN UL18M"/>
    <property type="match status" value="1"/>
</dbReference>
<dbReference type="PANTHER" id="PTHR12899">
    <property type="entry name" value="39S RIBOSOMAL PROTEIN L18, MITOCHONDRIAL"/>
    <property type="match status" value="1"/>
</dbReference>
<keyword evidence="5 7" id="KW-0687">Ribonucleoprotein</keyword>
<comment type="similarity">
    <text evidence="1 7">Belongs to the universal ribosomal protein uL18 family.</text>
</comment>
<proteinExistence type="inferred from homology"/>
<dbReference type="NCBIfam" id="TIGR00060">
    <property type="entry name" value="L18_bact"/>
    <property type="match status" value="1"/>
</dbReference>
<dbReference type="Proteomes" id="UP000218627">
    <property type="component" value="Unassembled WGS sequence"/>
</dbReference>